<dbReference type="Proteomes" id="UP001283341">
    <property type="component" value="Unassembled WGS sequence"/>
</dbReference>
<name>A0AAE0IBF1_9PEZI</name>
<feature type="compositionally biased region" description="Low complexity" evidence="1">
    <location>
        <begin position="133"/>
        <end position="145"/>
    </location>
</feature>
<gene>
    <name evidence="2" type="ORF">B0H66DRAFT_553202</name>
</gene>
<accession>A0AAE0IBF1</accession>
<protein>
    <submittedName>
        <fullName evidence="2">Uncharacterized protein</fullName>
    </submittedName>
</protein>
<keyword evidence="3" id="KW-1185">Reference proteome</keyword>
<proteinExistence type="predicted"/>
<evidence type="ECO:0000256" key="1">
    <source>
        <dbReference type="SAM" id="MobiDB-lite"/>
    </source>
</evidence>
<reference evidence="2" key="2">
    <citation type="submission" date="2023-06" db="EMBL/GenBank/DDBJ databases">
        <authorList>
            <consortium name="Lawrence Berkeley National Laboratory"/>
            <person name="Haridas S."/>
            <person name="Hensen N."/>
            <person name="Bonometti L."/>
            <person name="Westerberg I."/>
            <person name="Brannstrom I.O."/>
            <person name="Guillou S."/>
            <person name="Cros-Aarteil S."/>
            <person name="Calhoun S."/>
            <person name="Kuo A."/>
            <person name="Mondo S."/>
            <person name="Pangilinan J."/>
            <person name="Riley R."/>
            <person name="Labutti K."/>
            <person name="Andreopoulos B."/>
            <person name="Lipzen A."/>
            <person name="Chen C."/>
            <person name="Yanf M."/>
            <person name="Daum C."/>
            <person name="Ng V."/>
            <person name="Clum A."/>
            <person name="Steindorff A."/>
            <person name="Ohm R."/>
            <person name="Martin F."/>
            <person name="Silar P."/>
            <person name="Natvig D."/>
            <person name="Lalanne C."/>
            <person name="Gautier V."/>
            <person name="Ament-Velasquez S.L."/>
            <person name="Kruys A."/>
            <person name="Hutchinson M.I."/>
            <person name="Powell A.J."/>
            <person name="Barry K."/>
            <person name="Miller A.N."/>
            <person name="Grigoriev I.V."/>
            <person name="Debuchy R."/>
            <person name="Gladieux P."/>
            <person name="Thoren M.H."/>
            <person name="Johannesson H."/>
        </authorList>
    </citation>
    <scope>NUCLEOTIDE SEQUENCE</scope>
    <source>
        <strain evidence="2">CBS 118394</strain>
    </source>
</reference>
<feature type="region of interest" description="Disordered" evidence="1">
    <location>
        <begin position="1"/>
        <end position="67"/>
    </location>
</feature>
<feature type="compositionally biased region" description="Low complexity" evidence="1">
    <location>
        <begin position="13"/>
        <end position="23"/>
    </location>
</feature>
<sequence>MVLKRRRSDSEHSFSSAFSSPQRPGSSNFDFRASCAVVSPTSRGLFSPSSRGSTPSHLPSRTMKRYRNNRPSDAQVHEHTMGLLYSAQQQHTQDQTQPLQAVSAGAPIVAENHNQTCPITHQRSLHSFWNLPSSASGSSQASEAAPSPPIMRPDAPASSSCEDCGVGLGDGDDTMMDDGFMPGEDHSCGACGKAVCFSCSVSNLGEHRRCLACAGRMVCVGGTG</sequence>
<feature type="compositionally biased region" description="Polar residues" evidence="1">
    <location>
        <begin position="39"/>
        <end position="59"/>
    </location>
</feature>
<evidence type="ECO:0000313" key="2">
    <source>
        <dbReference type="EMBL" id="KAK3322063.1"/>
    </source>
</evidence>
<dbReference type="EMBL" id="JAUEDM010000003">
    <property type="protein sequence ID" value="KAK3322063.1"/>
    <property type="molecule type" value="Genomic_DNA"/>
</dbReference>
<dbReference type="AlphaFoldDB" id="A0AAE0IBF1"/>
<organism evidence="2 3">
    <name type="scientific">Apodospora peruviana</name>
    <dbReference type="NCBI Taxonomy" id="516989"/>
    <lineage>
        <taxon>Eukaryota</taxon>
        <taxon>Fungi</taxon>
        <taxon>Dikarya</taxon>
        <taxon>Ascomycota</taxon>
        <taxon>Pezizomycotina</taxon>
        <taxon>Sordariomycetes</taxon>
        <taxon>Sordariomycetidae</taxon>
        <taxon>Sordariales</taxon>
        <taxon>Lasiosphaeriaceae</taxon>
        <taxon>Apodospora</taxon>
    </lineage>
</organism>
<comment type="caution">
    <text evidence="2">The sequence shown here is derived from an EMBL/GenBank/DDBJ whole genome shotgun (WGS) entry which is preliminary data.</text>
</comment>
<feature type="region of interest" description="Disordered" evidence="1">
    <location>
        <begin position="133"/>
        <end position="156"/>
    </location>
</feature>
<reference evidence="2" key="1">
    <citation type="journal article" date="2023" name="Mol. Phylogenet. Evol.">
        <title>Genome-scale phylogeny and comparative genomics of the fungal order Sordariales.</title>
        <authorList>
            <person name="Hensen N."/>
            <person name="Bonometti L."/>
            <person name="Westerberg I."/>
            <person name="Brannstrom I.O."/>
            <person name="Guillou S."/>
            <person name="Cros-Aarteil S."/>
            <person name="Calhoun S."/>
            <person name="Haridas S."/>
            <person name="Kuo A."/>
            <person name="Mondo S."/>
            <person name="Pangilinan J."/>
            <person name="Riley R."/>
            <person name="LaButti K."/>
            <person name="Andreopoulos B."/>
            <person name="Lipzen A."/>
            <person name="Chen C."/>
            <person name="Yan M."/>
            <person name="Daum C."/>
            <person name="Ng V."/>
            <person name="Clum A."/>
            <person name="Steindorff A."/>
            <person name="Ohm R.A."/>
            <person name="Martin F."/>
            <person name="Silar P."/>
            <person name="Natvig D.O."/>
            <person name="Lalanne C."/>
            <person name="Gautier V."/>
            <person name="Ament-Velasquez S.L."/>
            <person name="Kruys A."/>
            <person name="Hutchinson M.I."/>
            <person name="Powell A.J."/>
            <person name="Barry K."/>
            <person name="Miller A.N."/>
            <person name="Grigoriev I.V."/>
            <person name="Debuchy R."/>
            <person name="Gladieux P."/>
            <person name="Hiltunen Thoren M."/>
            <person name="Johannesson H."/>
        </authorList>
    </citation>
    <scope>NUCLEOTIDE SEQUENCE</scope>
    <source>
        <strain evidence="2">CBS 118394</strain>
    </source>
</reference>
<evidence type="ECO:0000313" key="3">
    <source>
        <dbReference type="Proteomes" id="UP001283341"/>
    </source>
</evidence>